<dbReference type="InterPro" id="IPR050348">
    <property type="entry name" value="Protein-Tyr_Phosphatase"/>
</dbReference>
<evidence type="ECO:0000259" key="6">
    <source>
        <dbReference type="PROSITE" id="PS50055"/>
    </source>
</evidence>
<evidence type="ECO:0000313" key="7">
    <source>
        <dbReference type="EMBL" id="AOH69085.1"/>
    </source>
</evidence>
<feature type="region of interest" description="Disordered" evidence="5">
    <location>
        <begin position="43"/>
        <end position="65"/>
    </location>
</feature>
<evidence type="ECO:0000256" key="2">
    <source>
        <dbReference type="ARBA" id="ARBA00013064"/>
    </source>
</evidence>
<proteinExistence type="inferred from homology"/>
<evidence type="ECO:0000256" key="1">
    <source>
        <dbReference type="ARBA" id="ARBA00009580"/>
    </source>
</evidence>
<dbReference type="GO" id="GO:0004725">
    <property type="term" value="F:protein tyrosine phosphatase activity"/>
    <property type="evidence" value="ECO:0007669"/>
    <property type="project" value="UniProtKB-EC"/>
</dbReference>
<dbReference type="SMART" id="SM00194">
    <property type="entry name" value="PTPc"/>
    <property type="match status" value="1"/>
</dbReference>
<feature type="domain" description="Tyrosine-protein phosphatase" evidence="6">
    <location>
        <begin position="43"/>
        <end position="285"/>
    </location>
</feature>
<sequence length="322" mass="38028">MYAGGSSNLSIHEFWKRKTSKYMKTIKSEHMFINHTCWSEETPEKKKQNRRHRHRSSVKSIQSLEPSVNGPDSFYASYVDGYDLQRKFIVVETLASEKKSRNYWKLIWETNCRVIVRFDINKWKNCQYWLHENIPVYTEGEFKILKTKTIPHNYYTETFLTVANQQNNKSKQITYYEYHEHPDGKLPIESARLIFFLKMVNKNQKKYIIPASSSDNCACQPIVIHSVERCERSISFCALDNCLSQLQETQTVSVPSVILKIKGQMQLDSFSFEEYLIINKILLHSKWALEFKTDDDVRNSNSTSFRSRVKKYCLAFKRVSVF</sequence>
<organism evidence="7">
    <name type="scientific">Microplitis mediator bracovirus</name>
    <dbReference type="NCBI Taxonomy" id="1836595"/>
    <lineage>
        <taxon>Viruses</taxon>
        <taxon>Viruses incertae sedis</taxon>
        <taxon>Polydnaviriformidae</taxon>
        <taxon>Bracoviriform</taxon>
    </lineage>
</organism>
<dbReference type="InterPro" id="IPR003595">
    <property type="entry name" value="Tyr_Pase_cat"/>
</dbReference>
<dbReference type="InterPro" id="IPR000242">
    <property type="entry name" value="PTP_cat"/>
</dbReference>
<evidence type="ECO:0000256" key="5">
    <source>
        <dbReference type="SAM" id="MobiDB-lite"/>
    </source>
</evidence>
<dbReference type="PANTHER" id="PTHR19134:SF562">
    <property type="entry name" value="PROTEIN-TYROSINE-PHOSPHATASE"/>
    <property type="match status" value="1"/>
</dbReference>
<evidence type="ECO:0000256" key="4">
    <source>
        <dbReference type="ARBA" id="ARBA00022912"/>
    </source>
</evidence>
<dbReference type="CDD" id="cd00047">
    <property type="entry name" value="PTPc"/>
    <property type="match status" value="1"/>
</dbReference>
<gene>
    <name evidence="7" type="ORF">A6F54_10</name>
</gene>
<dbReference type="SMART" id="SM00404">
    <property type="entry name" value="PTPc_motif"/>
    <property type="match status" value="1"/>
</dbReference>
<accession>A0A1D5APE4</accession>
<name>A0A1D5APE4_9VIRU</name>
<keyword evidence="3" id="KW-0378">Hydrolase</keyword>
<dbReference type="PANTHER" id="PTHR19134">
    <property type="entry name" value="RECEPTOR-TYPE TYROSINE-PROTEIN PHOSPHATASE"/>
    <property type="match status" value="1"/>
</dbReference>
<dbReference type="SUPFAM" id="SSF52799">
    <property type="entry name" value="(Phosphotyrosine protein) phosphatases II"/>
    <property type="match status" value="1"/>
</dbReference>
<dbReference type="EC" id="3.1.3.48" evidence="2"/>
<comment type="similarity">
    <text evidence="1">Belongs to the protein-tyrosine phosphatase family.</text>
</comment>
<protein>
    <recommendedName>
        <fullName evidence="2">protein-tyrosine-phosphatase</fullName>
        <ecNumber evidence="2">3.1.3.48</ecNumber>
    </recommendedName>
</protein>
<dbReference type="Pfam" id="PF00102">
    <property type="entry name" value="Y_phosphatase"/>
    <property type="match status" value="1"/>
</dbReference>
<keyword evidence="4" id="KW-0904">Protein phosphatase</keyword>
<dbReference type="Gene3D" id="3.90.190.10">
    <property type="entry name" value="Protein tyrosine phosphatase superfamily"/>
    <property type="match status" value="1"/>
</dbReference>
<dbReference type="EMBL" id="KX223703">
    <property type="protein sequence ID" value="AOH69085.1"/>
    <property type="molecule type" value="Genomic_DNA"/>
</dbReference>
<dbReference type="InterPro" id="IPR029021">
    <property type="entry name" value="Prot-tyrosine_phosphatase-like"/>
</dbReference>
<evidence type="ECO:0000256" key="3">
    <source>
        <dbReference type="ARBA" id="ARBA00022801"/>
    </source>
</evidence>
<dbReference type="PROSITE" id="PS50055">
    <property type="entry name" value="TYR_PHOSPHATASE_PTP"/>
    <property type="match status" value="1"/>
</dbReference>
<reference evidence="7" key="1">
    <citation type="journal article" date="2016" name="PLoS ONE">
        <title>Analysis of Genetic Variation across the Encapsidated Genome of Microplitis demolitor Bracovirus in Parasitoid Wasps.</title>
        <authorList>
            <person name="Burke G.R."/>
        </authorList>
    </citation>
    <scope>NUCLEOTIDE SEQUENCE</scope>
    <source>
        <strain evidence="7">UGA</strain>
    </source>
</reference>
<feature type="compositionally biased region" description="Basic residues" evidence="5">
    <location>
        <begin position="47"/>
        <end position="57"/>
    </location>
</feature>